<dbReference type="GO" id="GO:0009401">
    <property type="term" value="P:phosphoenolpyruvate-dependent sugar phosphotransferase system"/>
    <property type="evidence" value="ECO:0007669"/>
    <property type="project" value="UniProtKB-KW"/>
</dbReference>
<comment type="similarity">
    <text evidence="4 16">Belongs to the PEP-utilizing enzyme family.</text>
</comment>
<evidence type="ECO:0000259" key="22">
    <source>
        <dbReference type="Pfam" id="PF05524"/>
    </source>
</evidence>
<dbReference type="RefSeq" id="WP_215628225.1">
    <property type="nucleotide sequence ID" value="NZ_CP067089.2"/>
</dbReference>
<dbReference type="InterPro" id="IPR006318">
    <property type="entry name" value="PTS_EI-like"/>
</dbReference>
<dbReference type="SUPFAM" id="SSF47831">
    <property type="entry name" value="Enzyme I of the PEP:sugar phosphotransferase system HPr-binding (sub)domain"/>
    <property type="match status" value="1"/>
</dbReference>
<feature type="binding site" evidence="18">
    <location>
        <position position="465"/>
    </location>
    <ligand>
        <name>phosphoenolpyruvate</name>
        <dbReference type="ChEBI" id="CHEBI:58702"/>
    </ligand>
</feature>
<evidence type="ECO:0000256" key="12">
    <source>
        <dbReference type="ARBA" id="ARBA00022723"/>
    </source>
</evidence>
<keyword evidence="13 16" id="KW-0418">Kinase</keyword>
<evidence type="ECO:0000256" key="4">
    <source>
        <dbReference type="ARBA" id="ARBA00007837"/>
    </source>
</evidence>
<evidence type="ECO:0000256" key="14">
    <source>
        <dbReference type="ARBA" id="ARBA00022842"/>
    </source>
</evidence>
<feature type="binding site" evidence="19">
    <location>
        <position position="455"/>
    </location>
    <ligand>
        <name>Mg(2+)</name>
        <dbReference type="ChEBI" id="CHEBI:18420"/>
    </ligand>
</feature>
<dbReference type="KEGG" id="bhc:JFL75_08385"/>
<evidence type="ECO:0000256" key="7">
    <source>
        <dbReference type="ARBA" id="ARBA00022448"/>
    </source>
</evidence>
<dbReference type="Pfam" id="PF05524">
    <property type="entry name" value="PEP-utilisers_N"/>
    <property type="match status" value="1"/>
</dbReference>
<dbReference type="InterPro" id="IPR008279">
    <property type="entry name" value="PEP-util_enz_mobile_dom"/>
</dbReference>
<dbReference type="PRINTS" id="PR01736">
    <property type="entry name" value="PHPHTRNFRASE"/>
</dbReference>
<feature type="domain" description="PEP-utilising enzyme mobile" evidence="20">
    <location>
        <begin position="154"/>
        <end position="226"/>
    </location>
</feature>
<dbReference type="InterPro" id="IPR015813">
    <property type="entry name" value="Pyrv/PenolPyrv_kinase-like_dom"/>
</dbReference>
<protein>
    <recommendedName>
        <fullName evidence="6 16">Phosphoenolpyruvate-protein phosphotransferase</fullName>
        <ecNumber evidence="5 16">2.7.3.9</ecNumber>
    </recommendedName>
    <alternativeName>
        <fullName evidence="15 16">Phosphotransferase system, enzyme I</fullName>
    </alternativeName>
</protein>
<evidence type="ECO:0000256" key="16">
    <source>
        <dbReference type="PIRNR" id="PIRNR000732"/>
    </source>
</evidence>
<comment type="function">
    <text evidence="16">General (non sugar-specific) component of the phosphoenolpyruvate-dependent sugar phosphotransferase system (sugar PTS). This major carbohydrate active-transport system catalyzes the phosphorylation of incoming sugar substrates concomitantly with their translocation across the cell membrane. Enzyme I transfers the phosphoryl group from phosphoenolpyruvate (PEP) to the phosphoryl carrier protein (HPr).</text>
</comment>
<evidence type="ECO:0000313" key="24">
    <source>
        <dbReference type="Proteomes" id="UP000595917"/>
    </source>
</evidence>
<comment type="catalytic activity">
    <reaction evidence="1 16">
        <text>L-histidyl-[protein] + phosphoenolpyruvate = N(pros)-phospho-L-histidyl-[protein] + pyruvate</text>
        <dbReference type="Rhea" id="RHEA:23880"/>
        <dbReference type="Rhea" id="RHEA-COMP:9745"/>
        <dbReference type="Rhea" id="RHEA-COMP:9746"/>
        <dbReference type="ChEBI" id="CHEBI:15361"/>
        <dbReference type="ChEBI" id="CHEBI:29979"/>
        <dbReference type="ChEBI" id="CHEBI:58702"/>
        <dbReference type="ChEBI" id="CHEBI:64837"/>
        <dbReference type="EC" id="2.7.3.9"/>
    </reaction>
</comment>
<evidence type="ECO:0000256" key="19">
    <source>
        <dbReference type="PIRSR" id="PIRSR000732-3"/>
    </source>
</evidence>
<evidence type="ECO:0000256" key="1">
    <source>
        <dbReference type="ARBA" id="ARBA00000683"/>
    </source>
</evidence>
<reference evidence="23" key="1">
    <citation type="submission" date="2021-01" db="EMBL/GenBank/DDBJ databases">
        <title>Description of Breznakiella homolactica.</title>
        <authorList>
            <person name="Song Y."/>
            <person name="Brune A."/>
        </authorList>
    </citation>
    <scope>NUCLEOTIDE SEQUENCE</scope>
    <source>
        <strain evidence="23">RmG30</strain>
    </source>
</reference>
<evidence type="ECO:0000259" key="21">
    <source>
        <dbReference type="Pfam" id="PF02896"/>
    </source>
</evidence>
<feature type="binding site" evidence="19">
    <location>
        <position position="431"/>
    </location>
    <ligand>
        <name>Mg(2+)</name>
        <dbReference type="ChEBI" id="CHEBI:18420"/>
    </ligand>
</feature>
<dbReference type="InterPro" id="IPR036637">
    <property type="entry name" value="Phosphohistidine_dom_sf"/>
</dbReference>
<evidence type="ECO:0000256" key="9">
    <source>
        <dbReference type="ARBA" id="ARBA00022597"/>
    </source>
</evidence>
<accession>A0A7T7XR18</accession>
<dbReference type="EMBL" id="CP067089">
    <property type="protein sequence ID" value="QQO10920.1"/>
    <property type="molecule type" value="Genomic_DNA"/>
</dbReference>
<evidence type="ECO:0000256" key="6">
    <source>
        <dbReference type="ARBA" id="ARBA00016544"/>
    </source>
</evidence>
<feature type="domain" description="PEP-utilising enzyme C-terminal" evidence="21">
    <location>
        <begin position="256"/>
        <end position="541"/>
    </location>
</feature>
<evidence type="ECO:0000256" key="15">
    <source>
        <dbReference type="ARBA" id="ARBA00033235"/>
    </source>
</evidence>
<keyword evidence="24" id="KW-1185">Reference proteome</keyword>
<keyword evidence="10 16" id="KW-0808">Transferase</keyword>
<dbReference type="InterPro" id="IPR050499">
    <property type="entry name" value="PEP-utilizing_PTS_enzyme"/>
</dbReference>
<proteinExistence type="inferred from homology"/>
<dbReference type="InterPro" id="IPR040442">
    <property type="entry name" value="Pyrv_kinase-like_dom_sf"/>
</dbReference>
<dbReference type="PROSITE" id="PS00742">
    <property type="entry name" value="PEP_ENZYMES_2"/>
    <property type="match status" value="1"/>
</dbReference>
<dbReference type="SUPFAM" id="SSF51621">
    <property type="entry name" value="Phosphoenolpyruvate/pyruvate domain"/>
    <property type="match status" value="1"/>
</dbReference>
<evidence type="ECO:0000259" key="20">
    <source>
        <dbReference type="Pfam" id="PF00391"/>
    </source>
</evidence>
<dbReference type="InterPro" id="IPR036618">
    <property type="entry name" value="PtsI_HPr-bd_sf"/>
</dbReference>
<dbReference type="NCBIfam" id="TIGR01417">
    <property type="entry name" value="PTS_I_fam"/>
    <property type="match status" value="1"/>
</dbReference>
<dbReference type="InterPro" id="IPR000121">
    <property type="entry name" value="PEP_util_C"/>
</dbReference>
<dbReference type="AlphaFoldDB" id="A0A7T7XR18"/>
<dbReference type="EC" id="2.7.3.9" evidence="5 16"/>
<dbReference type="Pfam" id="PF00391">
    <property type="entry name" value="PEP-utilizers"/>
    <property type="match status" value="1"/>
</dbReference>
<dbReference type="SUPFAM" id="SSF52009">
    <property type="entry name" value="Phosphohistidine domain"/>
    <property type="match status" value="1"/>
</dbReference>
<name>A0A7T7XR18_9SPIR</name>
<evidence type="ECO:0000313" key="23">
    <source>
        <dbReference type="EMBL" id="QQO10920.1"/>
    </source>
</evidence>
<evidence type="ECO:0000256" key="2">
    <source>
        <dbReference type="ARBA" id="ARBA00001946"/>
    </source>
</evidence>
<dbReference type="InterPro" id="IPR023151">
    <property type="entry name" value="PEP_util_CS"/>
</dbReference>
<feature type="domain" description="Phosphotransferase system enzyme I N-terminal" evidence="22">
    <location>
        <begin position="4"/>
        <end position="127"/>
    </location>
</feature>
<evidence type="ECO:0000256" key="3">
    <source>
        <dbReference type="ARBA" id="ARBA00004496"/>
    </source>
</evidence>
<evidence type="ECO:0000256" key="11">
    <source>
        <dbReference type="ARBA" id="ARBA00022683"/>
    </source>
</evidence>
<feature type="binding site" evidence="18">
    <location>
        <position position="333"/>
    </location>
    <ligand>
        <name>phosphoenolpyruvate</name>
        <dbReference type="ChEBI" id="CHEBI:58702"/>
    </ligand>
</feature>
<evidence type="ECO:0000256" key="17">
    <source>
        <dbReference type="PIRSR" id="PIRSR000732-1"/>
    </source>
</evidence>
<dbReference type="Gene3D" id="1.10.274.10">
    <property type="entry name" value="PtsI, HPr-binding domain"/>
    <property type="match status" value="1"/>
</dbReference>
<dbReference type="PIRSF" id="PIRSF000732">
    <property type="entry name" value="PTS_enzyme_I"/>
    <property type="match status" value="1"/>
</dbReference>
<keyword evidence="9 16" id="KW-0762">Sugar transport</keyword>
<dbReference type="Pfam" id="PF02896">
    <property type="entry name" value="PEP-utilizers_C"/>
    <property type="match status" value="1"/>
</dbReference>
<evidence type="ECO:0000256" key="5">
    <source>
        <dbReference type="ARBA" id="ARBA00012232"/>
    </source>
</evidence>
<sequence>MRYQGIGASDGAVVGKTVTFRHHDPLHTKTVDFHSQGVEIELSRFREARQRIFDDLTSMALEAEKKFGKNEAGIFEGYAEILMDNEIEEMTLSFIEEGYNAGMAVKKAIDMIAEEFEALDDDYMKERAADIADIGRRMEAATSGEEQIHPPVLTEPCILVADDLSPFETVKINHKYLQALVVDLGGNTGHVAILARSLGIPCVVGLKNASLSVEDGMVCGVDGGSGLFIINPDQAMIDLLRNTEKERIRKMDALTKKAAEPALTRDGKKIAVCGNIGSFEEGKNAMAHGADGIGLLRTEFLYMNQDTLPSEDEQYERYREILDTLEGRTLTIRTLDVGGDKEYPVLGLGKEQNPYLGYRAIRVGLSKPHILKPQLRAILRTSAAGPVELMFPMVVSCGELRQLKAVLAECRAELENESVPCGNPAVGIMIETPAAAVMARDLAGESDFFSIGTNDLTQYTLAVDRGNPLVAGLYDPLDPAVLRLIAMTCEAAQEKGIPVSMCGELAADGKAAPLLIGMGLEKLSVSSSRIPEIKEILRGIDTVSCRELVGKVLTCSDAAGVHALVGAAL</sequence>
<dbReference type="InterPro" id="IPR008731">
    <property type="entry name" value="PTS_EIN"/>
</dbReference>
<dbReference type="InterPro" id="IPR024692">
    <property type="entry name" value="PTS_EI"/>
</dbReference>
<dbReference type="Gene3D" id="3.20.20.60">
    <property type="entry name" value="Phosphoenolpyruvate-binding domains"/>
    <property type="match status" value="1"/>
</dbReference>
<feature type="active site" description="Proton donor" evidence="17">
    <location>
        <position position="502"/>
    </location>
</feature>
<dbReference type="GO" id="GO:0016301">
    <property type="term" value="F:kinase activity"/>
    <property type="evidence" value="ECO:0007669"/>
    <property type="project" value="UniProtKB-KW"/>
</dbReference>
<comment type="cofactor">
    <cofactor evidence="2 16 19">
        <name>Mg(2+)</name>
        <dbReference type="ChEBI" id="CHEBI:18420"/>
    </cofactor>
</comment>
<evidence type="ECO:0000256" key="10">
    <source>
        <dbReference type="ARBA" id="ARBA00022679"/>
    </source>
</evidence>
<dbReference type="GO" id="GO:0008965">
    <property type="term" value="F:phosphoenolpyruvate-protein phosphotransferase activity"/>
    <property type="evidence" value="ECO:0007669"/>
    <property type="project" value="UniProtKB-EC"/>
</dbReference>
<feature type="binding site" evidence="18">
    <location>
        <position position="297"/>
    </location>
    <ligand>
        <name>phosphoenolpyruvate</name>
        <dbReference type="ChEBI" id="CHEBI:58702"/>
    </ligand>
</feature>
<dbReference type="PANTHER" id="PTHR46244">
    <property type="entry name" value="PHOSPHOENOLPYRUVATE-PROTEIN PHOSPHOTRANSFERASE"/>
    <property type="match status" value="1"/>
</dbReference>
<organism evidence="23 24">
    <name type="scientific">Breznakiella homolactica</name>
    <dbReference type="NCBI Taxonomy" id="2798577"/>
    <lineage>
        <taxon>Bacteria</taxon>
        <taxon>Pseudomonadati</taxon>
        <taxon>Spirochaetota</taxon>
        <taxon>Spirochaetia</taxon>
        <taxon>Spirochaetales</taxon>
        <taxon>Breznakiellaceae</taxon>
        <taxon>Breznakiella</taxon>
    </lineage>
</organism>
<keyword evidence="14 16" id="KW-0460">Magnesium</keyword>
<keyword evidence="11 16" id="KW-0598">Phosphotransferase system</keyword>
<keyword evidence="12 16" id="KW-0479">Metal-binding</keyword>
<evidence type="ECO:0000256" key="13">
    <source>
        <dbReference type="ARBA" id="ARBA00022777"/>
    </source>
</evidence>
<dbReference type="PANTHER" id="PTHR46244:SF6">
    <property type="entry name" value="PHOSPHOENOLPYRUVATE-PROTEIN PHOSPHOTRANSFERASE"/>
    <property type="match status" value="1"/>
</dbReference>
<keyword evidence="8 16" id="KW-0963">Cytoplasm</keyword>
<comment type="subcellular location">
    <subcellularLocation>
        <location evidence="3 16">Cytoplasm</location>
    </subcellularLocation>
</comment>
<dbReference type="GO" id="GO:0005737">
    <property type="term" value="C:cytoplasm"/>
    <property type="evidence" value="ECO:0007669"/>
    <property type="project" value="UniProtKB-SubCell"/>
</dbReference>
<feature type="active site" description="Tele-phosphohistidine intermediate" evidence="17">
    <location>
        <position position="190"/>
    </location>
</feature>
<evidence type="ECO:0000256" key="8">
    <source>
        <dbReference type="ARBA" id="ARBA00022490"/>
    </source>
</evidence>
<dbReference type="Gene3D" id="3.50.30.10">
    <property type="entry name" value="Phosphohistidine domain"/>
    <property type="match status" value="1"/>
</dbReference>
<dbReference type="Proteomes" id="UP000595917">
    <property type="component" value="Chromosome"/>
</dbReference>
<evidence type="ECO:0000256" key="18">
    <source>
        <dbReference type="PIRSR" id="PIRSR000732-2"/>
    </source>
</evidence>
<dbReference type="GO" id="GO:0046872">
    <property type="term" value="F:metal ion binding"/>
    <property type="evidence" value="ECO:0007669"/>
    <property type="project" value="UniProtKB-KW"/>
</dbReference>
<keyword evidence="7 16" id="KW-0813">Transport</keyword>
<feature type="binding site" evidence="18">
    <location>
        <begin position="454"/>
        <end position="455"/>
    </location>
    <ligand>
        <name>phosphoenolpyruvate</name>
        <dbReference type="ChEBI" id="CHEBI:58702"/>
    </ligand>
</feature>
<gene>
    <name evidence="23" type="primary">ptsP</name>
    <name evidence="23" type="ORF">JFL75_08385</name>
</gene>